<reference evidence="1" key="1">
    <citation type="submission" date="2023-03" db="EMBL/GenBank/DDBJ databases">
        <title>Massive genome expansion in bonnet fungi (Mycena s.s.) driven by repeated elements and novel gene families across ecological guilds.</title>
        <authorList>
            <consortium name="Lawrence Berkeley National Laboratory"/>
            <person name="Harder C.B."/>
            <person name="Miyauchi S."/>
            <person name="Viragh M."/>
            <person name="Kuo A."/>
            <person name="Thoen E."/>
            <person name="Andreopoulos B."/>
            <person name="Lu D."/>
            <person name="Skrede I."/>
            <person name="Drula E."/>
            <person name="Henrissat B."/>
            <person name="Morin E."/>
            <person name="Kohler A."/>
            <person name="Barry K."/>
            <person name="LaButti K."/>
            <person name="Morin E."/>
            <person name="Salamov A."/>
            <person name="Lipzen A."/>
            <person name="Mereny Z."/>
            <person name="Hegedus B."/>
            <person name="Baldrian P."/>
            <person name="Stursova M."/>
            <person name="Weitz H."/>
            <person name="Taylor A."/>
            <person name="Grigoriev I.V."/>
            <person name="Nagy L.G."/>
            <person name="Martin F."/>
            <person name="Kauserud H."/>
        </authorList>
    </citation>
    <scope>NUCLEOTIDE SEQUENCE</scope>
    <source>
        <strain evidence="1">9284</strain>
    </source>
</reference>
<evidence type="ECO:0000313" key="2">
    <source>
        <dbReference type="Proteomes" id="UP001221142"/>
    </source>
</evidence>
<proteinExistence type="predicted"/>
<keyword evidence="2" id="KW-1185">Reference proteome</keyword>
<evidence type="ECO:0000313" key="1">
    <source>
        <dbReference type="EMBL" id="KAJ7636216.1"/>
    </source>
</evidence>
<protein>
    <submittedName>
        <fullName evidence="1">Uncharacterized protein</fullName>
    </submittedName>
</protein>
<dbReference type="Proteomes" id="UP001221142">
    <property type="component" value="Unassembled WGS sequence"/>
</dbReference>
<dbReference type="EMBL" id="JARKIF010000006">
    <property type="protein sequence ID" value="KAJ7636216.1"/>
    <property type="molecule type" value="Genomic_DNA"/>
</dbReference>
<gene>
    <name evidence="1" type="ORF">FB45DRAFT_864286</name>
</gene>
<organism evidence="1 2">
    <name type="scientific">Roridomyces roridus</name>
    <dbReference type="NCBI Taxonomy" id="1738132"/>
    <lineage>
        <taxon>Eukaryota</taxon>
        <taxon>Fungi</taxon>
        <taxon>Dikarya</taxon>
        <taxon>Basidiomycota</taxon>
        <taxon>Agaricomycotina</taxon>
        <taxon>Agaricomycetes</taxon>
        <taxon>Agaricomycetidae</taxon>
        <taxon>Agaricales</taxon>
        <taxon>Marasmiineae</taxon>
        <taxon>Mycenaceae</taxon>
        <taxon>Roridomyces</taxon>
    </lineage>
</organism>
<dbReference type="AlphaFoldDB" id="A0AAD7C0Y7"/>
<name>A0AAD7C0Y7_9AGAR</name>
<comment type="caution">
    <text evidence="1">The sequence shown here is derived from an EMBL/GenBank/DDBJ whole genome shotgun (WGS) entry which is preliminary data.</text>
</comment>
<accession>A0AAD7C0Y7</accession>
<sequence length="207" mass="22960">MELRVCLSHVPSPRKVKRMAQNPLEFIDGSFVTTMGTIQAQPQILIIRPEISQSIPKLQLLIALFATVVSVTAVPAQMEAKQVHCDLACLPVDCLRTESAYILFLPGRPRCDFTGLFWQPVFLCALLIGIRVLVRSGLDIHTILSAQNTMNACAGPMHPGMLAAGLSDRIWNEREPPRTVTYGAHEACIDRRKETDDGRIKAGWPFL</sequence>